<keyword evidence="6" id="KW-1185">Reference proteome</keyword>
<protein>
    <recommendedName>
        <fullName evidence="4">Yeast cell wall synthesis Kre9/Knh1-like N-terminal domain-containing protein</fullName>
    </recommendedName>
</protein>
<gene>
    <name evidence="5" type="ORF">ASPZODRAFT_67032</name>
</gene>
<evidence type="ECO:0000256" key="2">
    <source>
        <dbReference type="SAM" id="MobiDB-lite"/>
    </source>
</evidence>
<evidence type="ECO:0000256" key="1">
    <source>
        <dbReference type="ARBA" id="ARBA00022729"/>
    </source>
</evidence>
<organism evidence="5 6">
    <name type="scientific">Penicilliopsis zonata CBS 506.65</name>
    <dbReference type="NCBI Taxonomy" id="1073090"/>
    <lineage>
        <taxon>Eukaryota</taxon>
        <taxon>Fungi</taxon>
        <taxon>Dikarya</taxon>
        <taxon>Ascomycota</taxon>
        <taxon>Pezizomycotina</taxon>
        <taxon>Eurotiomycetes</taxon>
        <taxon>Eurotiomycetidae</taxon>
        <taxon>Eurotiales</taxon>
        <taxon>Aspergillaceae</taxon>
        <taxon>Penicilliopsis</taxon>
    </lineage>
</organism>
<dbReference type="InterPro" id="IPR018466">
    <property type="entry name" value="Kre9/Knh1-like_N"/>
</dbReference>
<evidence type="ECO:0000259" key="4">
    <source>
        <dbReference type="Pfam" id="PF10342"/>
    </source>
</evidence>
<feature type="signal peptide" evidence="3">
    <location>
        <begin position="1"/>
        <end position="19"/>
    </location>
</feature>
<dbReference type="EMBL" id="KV878343">
    <property type="protein sequence ID" value="OJJ46116.1"/>
    <property type="molecule type" value="Genomic_DNA"/>
</dbReference>
<feature type="region of interest" description="Disordered" evidence="2">
    <location>
        <begin position="133"/>
        <end position="180"/>
    </location>
</feature>
<sequence length="237" mass="24120">MHFSLFLFATLGCIASAVAQSNIAFTAWPSSITAGQPVTLTWNGATDAPVTITLRKGPSGDLKDVQVLTNTAQGGTYTFTPAASLVNGDDYAFQIEQEGTVNYSGLIALQGGATAGPESTIFSTMTVSDVASTASPTTGTTTLPDAPAPTTGATTSATTLDNGHTSTSQTKPTTTVPSGRIHENLDKTSFVSSSAVAQSTSIFEGAASNATVSGSASIQTTPTFWLVGVMAFLGYLN</sequence>
<dbReference type="PANTHER" id="PTHR40633:SF6">
    <property type="entry name" value="MATRIX PROTEIN, PUTATIVE (AFU_ORTHOLOGUE AFUA_8G05410)-RELATED"/>
    <property type="match status" value="1"/>
</dbReference>
<feature type="domain" description="Yeast cell wall synthesis Kre9/Knh1-like N-terminal" evidence="4">
    <location>
        <begin position="31"/>
        <end position="105"/>
    </location>
</feature>
<dbReference type="Proteomes" id="UP000184188">
    <property type="component" value="Unassembled WGS sequence"/>
</dbReference>
<evidence type="ECO:0000313" key="6">
    <source>
        <dbReference type="Proteomes" id="UP000184188"/>
    </source>
</evidence>
<accession>A0A1L9SG21</accession>
<dbReference type="InterPro" id="IPR052982">
    <property type="entry name" value="SRP1/TIP1-like"/>
</dbReference>
<dbReference type="RefSeq" id="XP_022580626.1">
    <property type="nucleotide sequence ID" value="XM_022729420.1"/>
</dbReference>
<dbReference type="OrthoDB" id="5589325at2759"/>
<feature type="compositionally biased region" description="Low complexity" evidence="2">
    <location>
        <begin position="133"/>
        <end position="178"/>
    </location>
</feature>
<evidence type="ECO:0000256" key="3">
    <source>
        <dbReference type="SAM" id="SignalP"/>
    </source>
</evidence>
<dbReference type="GeneID" id="34615884"/>
<reference evidence="6" key="1">
    <citation type="journal article" date="2017" name="Genome Biol.">
        <title>Comparative genomics reveals high biological diversity and specific adaptations in the industrially and medically important fungal genus Aspergillus.</title>
        <authorList>
            <person name="de Vries R.P."/>
            <person name="Riley R."/>
            <person name="Wiebenga A."/>
            <person name="Aguilar-Osorio G."/>
            <person name="Amillis S."/>
            <person name="Uchima C.A."/>
            <person name="Anderluh G."/>
            <person name="Asadollahi M."/>
            <person name="Askin M."/>
            <person name="Barry K."/>
            <person name="Battaglia E."/>
            <person name="Bayram O."/>
            <person name="Benocci T."/>
            <person name="Braus-Stromeyer S.A."/>
            <person name="Caldana C."/>
            <person name="Canovas D."/>
            <person name="Cerqueira G.C."/>
            <person name="Chen F."/>
            <person name="Chen W."/>
            <person name="Choi C."/>
            <person name="Clum A."/>
            <person name="Dos Santos R.A."/>
            <person name="Damasio A.R."/>
            <person name="Diallinas G."/>
            <person name="Emri T."/>
            <person name="Fekete E."/>
            <person name="Flipphi M."/>
            <person name="Freyberg S."/>
            <person name="Gallo A."/>
            <person name="Gournas C."/>
            <person name="Habgood R."/>
            <person name="Hainaut M."/>
            <person name="Harispe M.L."/>
            <person name="Henrissat B."/>
            <person name="Hilden K.S."/>
            <person name="Hope R."/>
            <person name="Hossain A."/>
            <person name="Karabika E."/>
            <person name="Karaffa L."/>
            <person name="Karanyi Z."/>
            <person name="Krasevec N."/>
            <person name="Kuo A."/>
            <person name="Kusch H."/>
            <person name="LaButti K."/>
            <person name="Lagendijk E.L."/>
            <person name="Lapidus A."/>
            <person name="Levasseur A."/>
            <person name="Lindquist E."/>
            <person name="Lipzen A."/>
            <person name="Logrieco A.F."/>
            <person name="MacCabe A."/>
            <person name="Maekelae M.R."/>
            <person name="Malavazi I."/>
            <person name="Melin P."/>
            <person name="Meyer V."/>
            <person name="Mielnichuk N."/>
            <person name="Miskei M."/>
            <person name="Molnar A.P."/>
            <person name="Mule G."/>
            <person name="Ngan C.Y."/>
            <person name="Orejas M."/>
            <person name="Orosz E."/>
            <person name="Ouedraogo J.P."/>
            <person name="Overkamp K.M."/>
            <person name="Park H.-S."/>
            <person name="Perrone G."/>
            <person name="Piumi F."/>
            <person name="Punt P.J."/>
            <person name="Ram A.F."/>
            <person name="Ramon A."/>
            <person name="Rauscher S."/>
            <person name="Record E."/>
            <person name="Riano-Pachon D.M."/>
            <person name="Robert V."/>
            <person name="Roehrig J."/>
            <person name="Ruller R."/>
            <person name="Salamov A."/>
            <person name="Salih N.S."/>
            <person name="Samson R.A."/>
            <person name="Sandor E."/>
            <person name="Sanguinetti M."/>
            <person name="Schuetze T."/>
            <person name="Sepcic K."/>
            <person name="Shelest E."/>
            <person name="Sherlock G."/>
            <person name="Sophianopoulou V."/>
            <person name="Squina F.M."/>
            <person name="Sun H."/>
            <person name="Susca A."/>
            <person name="Todd R.B."/>
            <person name="Tsang A."/>
            <person name="Unkles S.E."/>
            <person name="van de Wiele N."/>
            <person name="van Rossen-Uffink D."/>
            <person name="Oliveira J.V."/>
            <person name="Vesth T.C."/>
            <person name="Visser J."/>
            <person name="Yu J.-H."/>
            <person name="Zhou M."/>
            <person name="Andersen M.R."/>
            <person name="Archer D.B."/>
            <person name="Baker S.E."/>
            <person name="Benoit I."/>
            <person name="Brakhage A.A."/>
            <person name="Braus G.H."/>
            <person name="Fischer R."/>
            <person name="Frisvad J.C."/>
            <person name="Goldman G.H."/>
            <person name="Houbraken J."/>
            <person name="Oakley B."/>
            <person name="Pocsi I."/>
            <person name="Scazzocchio C."/>
            <person name="Seiboth B."/>
            <person name="vanKuyk P.A."/>
            <person name="Wortman J."/>
            <person name="Dyer P.S."/>
            <person name="Grigoriev I.V."/>
        </authorList>
    </citation>
    <scope>NUCLEOTIDE SEQUENCE [LARGE SCALE GENOMIC DNA]</scope>
    <source>
        <strain evidence="6">CBS 506.65</strain>
    </source>
</reference>
<feature type="chain" id="PRO_5013199867" description="Yeast cell wall synthesis Kre9/Knh1-like N-terminal domain-containing protein" evidence="3">
    <location>
        <begin position="20"/>
        <end position="237"/>
    </location>
</feature>
<proteinExistence type="predicted"/>
<dbReference type="PANTHER" id="PTHR40633">
    <property type="entry name" value="MATRIX PROTEIN, PUTATIVE (AFU_ORTHOLOGUE AFUA_8G05410)-RELATED"/>
    <property type="match status" value="1"/>
</dbReference>
<dbReference type="AlphaFoldDB" id="A0A1L9SG21"/>
<dbReference type="VEuPathDB" id="FungiDB:ASPZODRAFT_67032"/>
<name>A0A1L9SG21_9EURO</name>
<evidence type="ECO:0000313" key="5">
    <source>
        <dbReference type="EMBL" id="OJJ46116.1"/>
    </source>
</evidence>
<keyword evidence="1 3" id="KW-0732">Signal</keyword>
<dbReference type="Pfam" id="PF10342">
    <property type="entry name" value="Kre9_KNH"/>
    <property type="match status" value="1"/>
</dbReference>
<dbReference type="STRING" id="1073090.A0A1L9SG21"/>